<evidence type="ECO:0000256" key="1">
    <source>
        <dbReference type="SAM" id="SignalP"/>
    </source>
</evidence>
<feature type="domain" description="SHOCT" evidence="2">
    <location>
        <begin position="39"/>
        <end position="65"/>
    </location>
</feature>
<evidence type="ECO:0000313" key="4">
    <source>
        <dbReference type="Proteomes" id="UP001255416"/>
    </source>
</evidence>
<evidence type="ECO:0000259" key="2">
    <source>
        <dbReference type="Pfam" id="PF09851"/>
    </source>
</evidence>
<organism evidence="3 4">
    <name type="scientific">Sedimentitalea todarodis</name>
    <dbReference type="NCBI Taxonomy" id="1631240"/>
    <lineage>
        <taxon>Bacteria</taxon>
        <taxon>Pseudomonadati</taxon>
        <taxon>Pseudomonadota</taxon>
        <taxon>Alphaproteobacteria</taxon>
        <taxon>Rhodobacterales</taxon>
        <taxon>Paracoccaceae</taxon>
        <taxon>Sedimentitalea</taxon>
    </lineage>
</organism>
<protein>
    <submittedName>
        <fullName evidence="3">SHOCT domain-containing protein</fullName>
    </submittedName>
</protein>
<keyword evidence="1" id="KW-0732">Signal</keyword>
<feature type="chain" id="PRO_5045686068" evidence="1">
    <location>
        <begin position="20"/>
        <end position="69"/>
    </location>
</feature>
<reference evidence="4" key="1">
    <citation type="submission" date="2023-05" db="EMBL/GenBank/DDBJ databases">
        <title>Sedimentitalea sp. nov. JM2-8.</title>
        <authorList>
            <person name="Huang J."/>
        </authorList>
    </citation>
    <scope>NUCLEOTIDE SEQUENCE [LARGE SCALE GENOMIC DNA]</scope>
    <source>
        <strain evidence="4">KHS03</strain>
    </source>
</reference>
<dbReference type="InterPro" id="IPR018649">
    <property type="entry name" value="SHOCT"/>
</dbReference>
<accession>A0ABU3VCB2</accession>
<name>A0ABU3VCB2_9RHOB</name>
<comment type="caution">
    <text evidence="3">The sequence shown here is derived from an EMBL/GenBank/DDBJ whole genome shotgun (WGS) entry which is preliminary data.</text>
</comment>
<dbReference type="Pfam" id="PF09851">
    <property type="entry name" value="SHOCT"/>
    <property type="match status" value="1"/>
</dbReference>
<evidence type="ECO:0000313" key="3">
    <source>
        <dbReference type="EMBL" id="MDU9003374.1"/>
    </source>
</evidence>
<dbReference type="RefSeq" id="WP_316774216.1">
    <property type="nucleotide sequence ID" value="NZ_JASMWN010000003.1"/>
</dbReference>
<dbReference type="Proteomes" id="UP001255416">
    <property type="component" value="Unassembled WGS sequence"/>
</dbReference>
<keyword evidence="4" id="KW-1185">Reference proteome</keyword>
<dbReference type="PROSITE" id="PS51257">
    <property type="entry name" value="PROKAR_LIPOPROTEIN"/>
    <property type="match status" value="1"/>
</dbReference>
<feature type="signal peptide" evidence="1">
    <location>
        <begin position="1"/>
        <end position="19"/>
    </location>
</feature>
<dbReference type="EMBL" id="JASMWN010000003">
    <property type="protein sequence ID" value="MDU9003374.1"/>
    <property type="molecule type" value="Genomic_DNA"/>
</dbReference>
<sequence>MKRIAIGGFLILSLVAVSACGGGGARNTTHMTTATTGQELTDLKAALDAGAISQAEYEKKRKEILKKKV</sequence>
<proteinExistence type="predicted"/>
<gene>
    <name evidence="3" type="ORF">QO231_05835</name>
</gene>